<evidence type="ECO:0000313" key="3">
    <source>
        <dbReference type="Proteomes" id="UP001465668"/>
    </source>
</evidence>
<proteinExistence type="predicted"/>
<keyword evidence="3" id="KW-1185">Reference proteome</keyword>
<organism evidence="2 3">
    <name type="scientific">Seiridium cardinale</name>
    <dbReference type="NCBI Taxonomy" id="138064"/>
    <lineage>
        <taxon>Eukaryota</taxon>
        <taxon>Fungi</taxon>
        <taxon>Dikarya</taxon>
        <taxon>Ascomycota</taxon>
        <taxon>Pezizomycotina</taxon>
        <taxon>Sordariomycetes</taxon>
        <taxon>Xylariomycetidae</taxon>
        <taxon>Amphisphaeriales</taxon>
        <taxon>Sporocadaceae</taxon>
        <taxon>Seiridium</taxon>
    </lineage>
</organism>
<dbReference type="EMBL" id="JARVKM010000019">
    <property type="protein sequence ID" value="KAK9777770.1"/>
    <property type="molecule type" value="Genomic_DNA"/>
</dbReference>
<feature type="region of interest" description="Disordered" evidence="1">
    <location>
        <begin position="1"/>
        <end position="21"/>
    </location>
</feature>
<evidence type="ECO:0000313" key="2">
    <source>
        <dbReference type="EMBL" id="KAK9777770.1"/>
    </source>
</evidence>
<gene>
    <name evidence="2" type="ORF">SCAR479_05453</name>
</gene>
<evidence type="ECO:0000256" key="1">
    <source>
        <dbReference type="SAM" id="MobiDB-lite"/>
    </source>
</evidence>
<protein>
    <submittedName>
        <fullName evidence="2">Uncharacterized protein</fullName>
    </submittedName>
</protein>
<name>A0ABR2XVS4_9PEZI</name>
<reference evidence="2 3" key="1">
    <citation type="submission" date="2024-02" db="EMBL/GenBank/DDBJ databases">
        <title>First draft genome assembly of two strains of Seiridium cardinale.</title>
        <authorList>
            <person name="Emiliani G."/>
            <person name="Scali E."/>
        </authorList>
    </citation>
    <scope>NUCLEOTIDE SEQUENCE [LARGE SCALE GENOMIC DNA]</scope>
    <source>
        <strain evidence="2 3">BM-138-000479</strain>
    </source>
</reference>
<dbReference type="Proteomes" id="UP001465668">
    <property type="component" value="Unassembled WGS sequence"/>
</dbReference>
<comment type="caution">
    <text evidence="2">The sequence shown here is derived from an EMBL/GenBank/DDBJ whole genome shotgun (WGS) entry which is preliminary data.</text>
</comment>
<accession>A0ABR2XVS4</accession>
<sequence length="192" mass="20413">MATTITSPPTAPPTPTYTTIPEPSFSVIYPNGNADTHDHTDVDYTHLAKCHDHGMDHIDSDMTYNTNEDIGDGAGTVVDNDLEDGVYCTIVLLGTYSIVLAIADTTIGATYFSGQQLQDFLRRGKTACGDDPAAAIGTASEDPDDAGGGYFESFCLVHPGLERACGTNEGISGRKKITVGSIKIREHEDSSH</sequence>